<feature type="non-terminal residue" evidence="11">
    <location>
        <position position="766"/>
    </location>
</feature>
<evidence type="ECO:0000256" key="5">
    <source>
        <dbReference type="ARBA" id="ARBA00022454"/>
    </source>
</evidence>
<dbReference type="GO" id="GO:0000783">
    <property type="term" value="C:nuclear telomere cap complex"/>
    <property type="evidence" value="ECO:0007669"/>
    <property type="project" value="TreeGrafter"/>
</dbReference>
<feature type="non-terminal residue" evidence="11">
    <location>
        <position position="1"/>
    </location>
</feature>
<evidence type="ECO:0000256" key="8">
    <source>
        <dbReference type="ARBA" id="ARBA00023242"/>
    </source>
</evidence>
<dbReference type="PANTHER" id="PTHR14513:SF0">
    <property type="entry name" value="PROTECTION OF TELOMERES PROTEIN 1"/>
    <property type="match status" value="1"/>
</dbReference>
<dbReference type="InterPro" id="IPR028389">
    <property type="entry name" value="POT1"/>
</dbReference>
<keyword evidence="12" id="KW-1185">Reference proteome</keyword>
<dbReference type="InterPro" id="IPR012340">
    <property type="entry name" value="NA-bd_OB-fold"/>
</dbReference>
<dbReference type="InterPro" id="IPR048953">
    <property type="entry name" value="POT1_C_insert"/>
</dbReference>
<feature type="domain" description="Telomeric single stranded DNA binding POT1/Cdc13" evidence="10">
    <location>
        <begin position="141"/>
        <end position="271"/>
    </location>
</feature>
<dbReference type="Pfam" id="PF16686">
    <property type="entry name" value="POT1PC"/>
    <property type="match status" value="1"/>
</dbReference>
<protein>
    <recommendedName>
        <fullName evidence="4">Protection of telomeres protein 1</fullName>
    </recommendedName>
    <alternativeName>
        <fullName evidence="9">POT1-like telomere end-binding protein</fullName>
    </alternativeName>
</protein>
<evidence type="ECO:0000256" key="9">
    <source>
        <dbReference type="ARBA" id="ARBA00084040"/>
    </source>
</evidence>
<dbReference type="FunFam" id="2.40.50.140:FF:000138">
    <property type="entry name" value="Protection of telomeres 1 homolog"/>
    <property type="match status" value="1"/>
</dbReference>
<evidence type="ECO:0000313" key="12">
    <source>
        <dbReference type="Proteomes" id="UP000563060"/>
    </source>
</evidence>
<dbReference type="SMART" id="SM00976">
    <property type="entry name" value="Telo_bind"/>
    <property type="match status" value="1"/>
</dbReference>
<dbReference type="CDD" id="cd20374">
    <property type="entry name" value="Pot1C"/>
    <property type="match status" value="1"/>
</dbReference>
<dbReference type="GO" id="GO:0005654">
    <property type="term" value="C:nucleoplasm"/>
    <property type="evidence" value="ECO:0007669"/>
    <property type="project" value="UniProtKB-ARBA"/>
</dbReference>
<dbReference type="GO" id="GO:0016233">
    <property type="term" value="P:telomere capping"/>
    <property type="evidence" value="ECO:0007669"/>
    <property type="project" value="TreeGrafter"/>
</dbReference>
<evidence type="ECO:0000256" key="1">
    <source>
        <dbReference type="ARBA" id="ARBA00004123"/>
    </source>
</evidence>
<reference evidence="11 12" key="1">
    <citation type="submission" date="2019-09" db="EMBL/GenBank/DDBJ databases">
        <title>Bird 10,000 Genomes (B10K) Project - Family phase.</title>
        <authorList>
            <person name="Zhang G."/>
        </authorList>
    </citation>
    <scope>NUCLEOTIDE SEQUENCE [LARGE SCALE GENOMIC DNA]</scope>
    <source>
        <strain evidence="11">B10K-DU-006-09</strain>
        <tissue evidence="11">Muscle</tissue>
    </source>
</reference>
<evidence type="ECO:0000256" key="2">
    <source>
        <dbReference type="ARBA" id="ARBA00004574"/>
    </source>
</evidence>
<dbReference type="FunFam" id="2.40.50.140:FF:000119">
    <property type="entry name" value="Protection of telomeres 1 homolog"/>
    <property type="match status" value="1"/>
</dbReference>
<dbReference type="Pfam" id="PF02765">
    <property type="entry name" value="POT1"/>
    <property type="match status" value="1"/>
</dbReference>
<dbReference type="PANTHER" id="PTHR14513">
    <property type="entry name" value="PROTECTION OF TELOMERES 1"/>
    <property type="match status" value="1"/>
</dbReference>
<accession>A0A7L3YW05</accession>
<dbReference type="InterPro" id="IPR011564">
    <property type="entry name" value="Telomer_end-bd_POT1/Cdc13"/>
</dbReference>
<dbReference type="CDD" id="cd04498">
    <property type="entry name" value="hPOT1_OB2"/>
    <property type="match status" value="1"/>
</dbReference>
<comment type="similarity">
    <text evidence="3">Belongs to the telombin family.</text>
</comment>
<dbReference type="Gene3D" id="2.40.50.140">
    <property type="entry name" value="Nucleic acid-binding proteins"/>
    <property type="match status" value="2"/>
</dbReference>
<dbReference type="InterPro" id="IPR032042">
    <property type="entry name" value="POT1PC"/>
</dbReference>
<evidence type="ECO:0000256" key="4">
    <source>
        <dbReference type="ARBA" id="ARBA00015253"/>
    </source>
</evidence>
<dbReference type="GO" id="GO:0010521">
    <property type="term" value="F:telomerase inhibitor activity"/>
    <property type="evidence" value="ECO:0007669"/>
    <property type="project" value="TreeGrafter"/>
</dbReference>
<keyword evidence="7" id="KW-0238">DNA-binding</keyword>
<dbReference type="CDD" id="cd04497">
    <property type="entry name" value="hPOT1_OB1_like"/>
    <property type="match status" value="1"/>
</dbReference>
<dbReference type="GO" id="GO:0098505">
    <property type="term" value="F:G-rich strand telomeric DNA binding"/>
    <property type="evidence" value="ECO:0007669"/>
    <property type="project" value="TreeGrafter"/>
</dbReference>
<name>A0A7L3YW05_FREGA</name>
<dbReference type="Pfam" id="PF21375">
    <property type="entry name" value="POT1_C_insert"/>
    <property type="match status" value="1"/>
</dbReference>
<comment type="caution">
    <text evidence="11">The sequence shown here is derived from an EMBL/GenBank/DDBJ whole genome shotgun (WGS) entry which is preliminary data.</text>
</comment>
<dbReference type="EMBL" id="VZZT01000907">
    <property type="protein sequence ID" value="NXW05433.1"/>
    <property type="molecule type" value="Genomic_DNA"/>
</dbReference>
<evidence type="ECO:0000313" key="11">
    <source>
        <dbReference type="EMBL" id="NXW05433.1"/>
    </source>
</evidence>
<dbReference type="GO" id="GO:0032210">
    <property type="term" value="P:regulation of telomere maintenance via telomerase"/>
    <property type="evidence" value="ECO:0007669"/>
    <property type="project" value="TreeGrafter"/>
</dbReference>
<keyword evidence="6" id="KW-0779">Telomere</keyword>
<evidence type="ECO:0000256" key="6">
    <source>
        <dbReference type="ARBA" id="ARBA00022895"/>
    </source>
</evidence>
<keyword evidence="8" id="KW-0539">Nucleus</keyword>
<dbReference type="SUPFAM" id="SSF50249">
    <property type="entry name" value="Nucleic acid-binding proteins"/>
    <property type="match status" value="2"/>
</dbReference>
<sequence length="766" mass="86351">MPVQLLKIIKGKSETPLPSHLQKEDLKYLQEGFDHTNKYFQGIVILSYPLTKLKDGTDFFKVVLQDLDNSCSRINSINILIYGKMAEDCAKVIRHGDTCIVAGFKLAKSPTAREDGRHGCHLEVSEEAGSAIYSVAPKYVYTPLNHLKDGTIVNLYGIVKFFKPPYVSKGTDYCSVVTLLDPTNVKLTCTLFNGNLDSLPKIYKVGDIVRFHRIKIREYNGQMQGVTSVGFASLTFDGTVGAPVVPRTSSKVYTFMDEEQKTIEELRVWAASNLSISGPAAKLSGVQPMLFFDLTCQLVGKAKVDGSSFLLKVWDGTKCPYPTWKVPVEAKDLEGEKVLLHQLRILTVDILVYDNHVQLAKSLKIGSFLRIYSIHTKQASANDEGVSHIEFHLHGGTCYGRGIGVLPDSNPDVQELKAFLESVDLADSQNMASMSSMELDSTFNNVTDLESHLQRCQQLSVTGRKHFFYSCIHITEVSTLVCSLVQKQFIPFLPLQEIYRQAVEAGRNLLTHFGNGFRREVPDGGDFDFILQGSAVTAPNPELHNTSWYDSVMWTTQDQKQRKIAIHFVKHDEMLQQPEDTLLMIEGGTLKEVWKLTKRFKCVIPVRSTEHDLELLDLSAPFLLQGNIKYYGCKQCSTPKPIKNLSSIAAEQRPSWEPTEIAQVLGIEPLQYVFIMKFTLVDGTGAINAYLFDYEKFFQIPASEILTNNFLQQKMQMTMNMLCPPGRKLDDLPWLECFIKSYNVRDAMKHRVYYQIFDTTVAEDVV</sequence>
<proteinExistence type="inferred from homology"/>
<keyword evidence="5" id="KW-0158">Chromosome</keyword>
<comment type="subcellular location">
    <subcellularLocation>
        <location evidence="2">Chromosome</location>
        <location evidence="2">Telomere</location>
    </subcellularLocation>
    <subcellularLocation>
        <location evidence="1">Nucleus</location>
    </subcellularLocation>
</comment>
<evidence type="ECO:0000259" key="10">
    <source>
        <dbReference type="SMART" id="SM00976"/>
    </source>
</evidence>
<organism evidence="11 12">
    <name type="scientific">Fregetta grallaria</name>
    <name type="common">White-bellied storm-petrel</name>
    <name type="synonym">Procellaria grallaria</name>
    <dbReference type="NCBI Taxonomy" id="79628"/>
    <lineage>
        <taxon>Eukaryota</taxon>
        <taxon>Metazoa</taxon>
        <taxon>Chordata</taxon>
        <taxon>Craniata</taxon>
        <taxon>Vertebrata</taxon>
        <taxon>Euteleostomi</taxon>
        <taxon>Archelosauria</taxon>
        <taxon>Archosauria</taxon>
        <taxon>Dinosauria</taxon>
        <taxon>Saurischia</taxon>
        <taxon>Theropoda</taxon>
        <taxon>Coelurosauria</taxon>
        <taxon>Aves</taxon>
        <taxon>Neognathae</taxon>
        <taxon>Neoaves</taxon>
        <taxon>Aequornithes</taxon>
        <taxon>Procellariiformes</taxon>
        <taxon>Hydrobatidae</taxon>
        <taxon>Fregetta</taxon>
    </lineage>
</organism>
<dbReference type="Proteomes" id="UP000563060">
    <property type="component" value="Unassembled WGS sequence"/>
</dbReference>
<evidence type="ECO:0000256" key="7">
    <source>
        <dbReference type="ARBA" id="ARBA00023125"/>
    </source>
</evidence>
<dbReference type="AlphaFoldDB" id="A0A7L3YW05"/>
<gene>
    <name evidence="11" type="primary">Pot1</name>
    <name evidence="11" type="ORF">FREGRA_R10052</name>
</gene>
<evidence type="ECO:0000256" key="3">
    <source>
        <dbReference type="ARBA" id="ARBA00008442"/>
    </source>
</evidence>